<evidence type="ECO:0000256" key="3">
    <source>
        <dbReference type="ARBA" id="ARBA00022651"/>
    </source>
</evidence>
<evidence type="ECO:0000256" key="7">
    <source>
        <dbReference type="ARBA" id="ARBA00023295"/>
    </source>
</evidence>
<reference evidence="11 12" key="1">
    <citation type="journal article" date="2009" name="Stand. Genomic Sci.">
        <title>Complete genome sequence of Jonesia denitrificans type strain (Prevot 55134).</title>
        <authorList>
            <person name="Pukall R."/>
            <person name="Gehrich-Schroter G."/>
            <person name="Lapidus A."/>
            <person name="Nolan M."/>
            <person name="Glavina Del Rio T."/>
            <person name="Lucas S."/>
            <person name="Chen F."/>
            <person name="Tice H."/>
            <person name="Pitluck S."/>
            <person name="Cheng J.F."/>
            <person name="Copeland A."/>
            <person name="Saunders E."/>
            <person name="Brettin T."/>
            <person name="Detter J.C."/>
            <person name="Bruce D."/>
            <person name="Goodwin L."/>
            <person name="Pati A."/>
            <person name="Ivanova N."/>
            <person name="Mavromatis K."/>
            <person name="Ovchinnikova G."/>
            <person name="Chen A."/>
            <person name="Palaniappan K."/>
            <person name="Land M."/>
            <person name="Hauser L."/>
            <person name="Chang Y.J."/>
            <person name="Jeffries C.D."/>
            <person name="Chain P."/>
            <person name="Goker M."/>
            <person name="Bristow J."/>
            <person name="Eisen J.A."/>
            <person name="Markowitz V."/>
            <person name="Hugenholtz P."/>
            <person name="Kyrpides N.C."/>
            <person name="Klenk H.P."/>
            <person name="Han C."/>
        </authorList>
    </citation>
    <scope>NUCLEOTIDE SEQUENCE [LARGE SCALE GENOMIC DNA]</scope>
    <source>
        <strain evidence="12">ATCC 14870 / DSM 20603 / BCRC 15368 / CIP 55.134 / JCM 11481 / NBRC 15587 / NCTC 10816 / Prevot 55134</strain>
    </source>
</reference>
<dbReference type="STRING" id="471856.Jden_0012"/>
<dbReference type="EC" id="3.2.1.8" evidence="9"/>
<evidence type="ECO:0000256" key="8">
    <source>
        <dbReference type="ARBA" id="ARBA00023326"/>
    </source>
</evidence>
<dbReference type="Pfam" id="PF00331">
    <property type="entry name" value="Glyco_hydro_10"/>
    <property type="match status" value="1"/>
</dbReference>
<accession>C7R4R8</accession>
<evidence type="ECO:0000256" key="6">
    <source>
        <dbReference type="ARBA" id="ARBA00023277"/>
    </source>
</evidence>
<dbReference type="InterPro" id="IPR001000">
    <property type="entry name" value="GH10_dom"/>
</dbReference>
<evidence type="ECO:0000256" key="4">
    <source>
        <dbReference type="ARBA" id="ARBA00022729"/>
    </source>
</evidence>
<dbReference type="PANTHER" id="PTHR31490:SF88">
    <property type="entry name" value="BETA-XYLANASE"/>
    <property type="match status" value="1"/>
</dbReference>
<keyword evidence="4" id="KW-0732">Signal</keyword>
<dbReference type="InterPro" id="IPR044846">
    <property type="entry name" value="GH10"/>
</dbReference>
<feature type="domain" description="GH10" evidence="10">
    <location>
        <begin position="65"/>
        <end position="361"/>
    </location>
</feature>
<dbReference type="eggNOG" id="COG3693">
    <property type="taxonomic scope" value="Bacteria"/>
</dbReference>
<keyword evidence="7 9" id="KW-0326">Glycosidase</keyword>
<comment type="similarity">
    <text evidence="2 9">Belongs to the glycosyl hydrolase 10 (cellulase F) family.</text>
</comment>
<proteinExistence type="inferred from homology"/>
<keyword evidence="12" id="KW-1185">Reference proteome</keyword>
<protein>
    <recommendedName>
        <fullName evidence="9">Beta-xylanase</fullName>
        <ecNumber evidence="9">3.2.1.8</ecNumber>
    </recommendedName>
</protein>
<dbReference type="GO" id="GO:0031176">
    <property type="term" value="F:endo-1,4-beta-xylanase activity"/>
    <property type="evidence" value="ECO:0007669"/>
    <property type="project" value="UniProtKB-EC"/>
</dbReference>
<dbReference type="CAZy" id="GH10">
    <property type="family name" value="Glycoside Hydrolase Family 10"/>
</dbReference>
<organism evidence="11 12">
    <name type="scientific">Jonesia denitrificans (strain ATCC 14870 / DSM 20603 / BCRC 15368 / CIP 55.134 / JCM 11481 / NBRC 15587 / NCTC 10816 / Prevot 55134)</name>
    <name type="common">Listeria denitrificans</name>
    <dbReference type="NCBI Taxonomy" id="471856"/>
    <lineage>
        <taxon>Bacteria</taxon>
        <taxon>Bacillati</taxon>
        <taxon>Actinomycetota</taxon>
        <taxon>Actinomycetes</taxon>
        <taxon>Micrococcales</taxon>
        <taxon>Jonesiaceae</taxon>
        <taxon>Jonesia</taxon>
    </lineage>
</organism>
<dbReference type="SUPFAM" id="SSF51445">
    <property type="entry name" value="(Trans)glycosidases"/>
    <property type="match status" value="1"/>
</dbReference>
<sequence length="417" mass="46564">MSHFDHRHTNTRVLLRQGNAPLTNTDITIEHTQHAFGFGNIGFEFVDWIAGPPTGAVERSNHVPTNDMDALATKWLDVFNMATLPFYWRHFEPAPGHPETERLMATARWFTEKGVTVKGHPLLWHTLAPQWLMDLDDATVESTIRDRITRDVTQFAGVIDLWDAINEVVILPVFTAEDNAVTRLAQKKGRVEMVRLAFDTAQAANPNGRFVLNDFDLSEDYEHLIEDCLAAGIRIDAIGLQTHMHQGFRGAEEIWDRMERFSRFGLPLQLTETTLVSGDLMPPHIVDLNDYVVDDWPTTPEGEARQAQNLIDHYTAVFSHPATESLTYWGITDHGAWLGAPCGLLRKDGTAKPGYDAIHDLITRQWTTPTTTQHTSTDGGVDITGFAGTYRITTPHGTTDVTLPAGTHDPVTVTVGE</sequence>
<dbReference type="Gene3D" id="3.20.20.80">
    <property type="entry name" value="Glycosidases"/>
    <property type="match status" value="1"/>
</dbReference>
<name>C7R4R8_JONDD</name>
<dbReference type="PRINTS" id="PR00134">
    <property type="entry name" value="GLHYDRLASE10"/>
</dbReference>
<dbReference type="HOGENOM" id="CLU_640435_0_0_11"/>
<evidence type="ECO:0000256" key="5">
    <source>
        <dbReference type="ARBA" id="ARBA00022801"/>
    </source>
</evidence>
<dbReference type="RefSeq" id="WP_012805796.1">
    <property type="nucleotide sequence ID" value="NC_013174.1"/>
</dbReference>
<keyword evidence="6 9" id="KW-0119">Carbohydrate metabolism</keyword>
<dbReference type="SMART" id="SM00633">
    <property type="entry name" value="Glyco_10"/>
    <property type="match status" value="1"/>
</dbReference>
<dbReference type="EMBL" id="CP001706">
    <property type="protein sequence ID" value="ACV07691.1"/>
    <property type="molecule type" value="Genomic_DNA"/>
</dbReference>
<evidence type="ECO:0000259" key="10">
    <source>
        <dbReference type="PROSITE" id="PS51760"/>
    </source>
</evidence>
<dbReference type="AlphaFoldDB" id="C7R4R8"/>
<keyword evidence="5 9" id="KW-0378">Hydrolase</keyword>
<dbReference type="PROSITE" id="PS51760">
    <property type="entry name" value="GH10_2"/>
    <property type="match status" value="1"/>
</dbReference>
<dbReference type="KEGG" id="jde:Jden_0012"/>
<evidence type="ECO:0000256" key="1">
    <source>
        <dbReference type="ARBA" id="ARBA00000681"/>
    </source>
</evidence>
<evidence type="ECO:0000256" key="2">
    <source>
        <dbReference type="ARBA" id="ARBA00007495"/>
    </source>
</evidence>
<gene>
    <name evidence="11" type="ordered locus">Jden_0012</name>
</gene>
<comment type="catalytic activity">
    <reaction evidence="1 9">
        <text>Endohydrolysis of (1-&gt;4)-beta-D-xylosidic linkages in xylans.</text>
        <dbReference type="EC" id="3.2.1.8"/>
    </reaction>
</comment>
<dbReference type="PANTHER" id="PTHR31490">
    <property type="entry name" value="GLYCOSYL HYDROLASE"/>
    <property type="match status" value="1"/>
</dbReference>
<dbReference type="InterPro" id="IPR017853">
    <property type="entry name" value="GH"/>
</dbReference>
<dbReference type="GO" id="GO:0045493">
    <property type="term" value="P:xylan catabolic process"/>
    <property type="evidence" value="ECO:0007669"/>
    <property type="project" value="UniProtKB-KW"/>
</dbReference>
<keyword evidence="8 9" id="KW-0624">Polysaccharide degradation</keyword>
<evidence type="ECO:0000313" key="11">
    <source>
        <dbReference type="EMBL" id="ACV07691.1"/>
    </source>
</evidence>
<dbReference type="Proteomes" id="UP000000628">
    <property type="component" value="Chromosome"/>
</dbReference>
<dbReference type="OrthoDB" id="3255194at2"/>
<keyword evidence="3" id="KW-0858">Xylan degradation</keyword>
<evidence type="ECO:0000313" key="12">
    <source>
        <dbReference type="Proteomes" id="UP000000628"/>
    </source>
</evidence>
<evidence type="ECO:0000256" key="9">
    <source>
        <dbReference type="RuleBase" id="RU361174"/>
    </source>
</evidence>